<sequence>MQQQQGEVASGISPVSGFQEDIGAKHLQGAVEVEIGSVYNILCTEVMELYSHGGIYRISSRCRPCWLSLVPRSGLVICDDLNSPGQCESRMTEVELWHQLENELYTEQTVKSWTWRRRSEKKRKPLQWQRHLNETYAKYSTLRKLLARFQHLKGLLLSFCIKDKPQFYYGLLKSLNATEKIGKYPNTSHEVAITHMKGHYPRTCILLSCLPGCCHTTLCVNGFDGRSSLSSSRLSPSQDNSITNFSKSDPRPTSWDSSSIR</sequence>
<protein>
    <submittedName>
        <fullName evidence="1">Uncharacterized protein</fullName>
    </submittedName>
</protein>
<accession>A0ACB9MPK5</accession>
<proteinExistence type="predicted"/>
<keyword evidence="2" id="KW-1185">Reference proteome</keyword>
<organism evidence="1 2">
    <name type="scientific">Melastoma candidum</name>
    <dbReference type="NCBI Taxonomy" id="119954"/>
    <lineage>
        <taxon>Eukaryota</taxon>
        <taxon>Viridiplantae</taxon>
        <taxon>Streptophyta</taxon>
        <taxon>Embryophyta</taxon>
        <taxon>Tracheophyta</taxon>
        <taxon>Spermatophyta</taxon>
        <taxon>Magnoliopsida</taxon>
        <taxon>eudicotyledons</taxon>
        <taxon>Gunneridae</taxon>
        <taxon>Pentapetalae</taxon>
        <taxon>rosids</taxon>
        <taxon>malvids</taxon>
        <taxon>Myrtales</taxon>
        <taxon>Melastomataceae</taxon>
        <taxon>Melastomatoideae</taxon>
        <taxon>Melastomateae</taxon>
        <taxon>Melastoma</taxon>
    </lineage>
</organism>
<gene>
    <name evidence="1" type="ORF">MLD38_030774</name>
</gene>
<reference evidence="2" key="1">
    <citation type="journal article" date="2023" name="Front. Plant Sci.">
        <title>Chromosomal-level genome assembly of Melastoma candidum provides insights into trichome evolution.</title>
        <authorList>
            <person name="Zhong Y."/>
            <person name="Wu W."/>
            <person name="Sun C."/>
            <person name="Zou P."/>
            <person name="Liu Y."/>
            <person name="Dai S."/>
            <person name="Zhou R."/>
        </authorList>
    </citation>
    <scope>NUCLEOTIDE SEQUENCE [LARGE SCALE GENOMIC DNA]</scope>
</reference>
<name>A0ACB9MPK5_9MYRT</name>
<evidence type="ECO:0000313" key="2">
    <source>
        <dbReference type="Proteomes" id="UP001057402"/>
    </source>
</evidence>
<dbReference type="EMBL" id="CM042888">
    <property type="protein sequence ID" value="KAI4325369.1"/>
    <property type="molecule type" value="Genomic_DNA"/>
</dbReference>
<dbReference type="Proteomes" id="UP001057402">
    <property type="component" value="Chromosome 9"/>
</dbReference>
<evidence type="ECO:0000313" key="1">
    <source>
        <dbReference type="EMBL" id="KAI4325369.1"/>
    </source>
</evidence>
<comment type="caution">
    <text evidence="1">The sequence shown here is derived from an EMBL/GenBank/DDBJ whole genome shotgun (WGS) entry which is preliminary data.</text>
</comment>